<evidence type="ECO:0000256" key="9">
    <source>
        <dbReference type="SAM" id="Phobius"/>
    </source>
</evidence>
<keyword evidence="4" id="KW-0274">FAD</keyword>
<dbReference type="InterPro" id="IPR036188">
    <property type="entry name" value="FAD/NAD-bd_sf"/>
</dbReference>
<evidence type="ECO:0000256" key="4">
    <source>
        <dbReference type="ARBA" id="ARBA00022827"/>
    </source>
</evidence>
<dbReference type="PANTHER" id="PTHR43706">
    <property type="entry name" value="NADH DEHYDROGENASE"/>
    <property type="match status" value="1"/>
</dbReference>
<dbReference type="PRINTS" id="PR00411">
    <property type="entry name" value="PNDRDTASEI"/>
</dbReference>
<dbReference type="OrthoDB" id="9781621at2"/>
<dbReference type="Pfam" id="PF07992">
    <property type="entry name" value="Pyr_redox_2"/>
    <property type="match status" value="1"/>
</dbReference>
<comment type="catalytic activity">
    <reaction evidence="8">
        <text>a quinone + NADH + H(+) = a quinol + NAD(+)</text>
        <dbReference type="Rhea" id="RHEA:46160"/>
        <dbReference type="ChEBI" id="CHEBI:15378"/>
        <dbReference type="ChEBI" id="CHEBI:24646"/>
        <dbReference type="ChEBI" id="CHEBI:57540"/>
        <dbReference type="ChEBI" id="CHEBI:57945"/>
        <dbReference type="ChEBI" id="CHEBI:132124"/>
        <dbReference type="EC" id="1.6.5.9"/>
    </reaction>
</comment>
<evidence type="ECO:0000256" key="1">
    <source>
        <dbReference type="ARBA" id="ARBA00005272"/>
    </source>
</evidence>
<keyword evidence="9" id="KW-0812">Transmembrane</keyword>
<accession>A0A517NN97</accession>
<dbReference type="PRINTS" id="PR00368">
    <property type="entry name" value="FADPNR"/>
</dbReference>
<evidence type="ECO:0000256" key="2">
    <source>
        <dbReference type="ARBA" id="ARBA00012637"/>
    </source>
</evidence>
<keyword evidence="5" id="KW-0809">Transit peptide</keyword>
<dbReference type="Proteomes" id="UP000319817">
    <property type="component" value="Chromosome"/>
</dbReference>
<protein>
    <recommendedName>
        <fullName evidence="2">NADH:ubiquinone reductase (non-electrogenic)</fullName>
        <ecNumber evidence="2">1.6.5.9</ecNumber>
    </recommendedName>
</protein>
<keyword evidence="13" id="KW-1185">Reference proteome</keyword>
<sequence>MDDKHVVIVGGGFAGLNAAKQLADRRGLTVTLIDRRNHHLFQPLLYQVAMAGLSPADIAAPIRSILSRHENVRVINSEVTRVDAENNQLQTTDEDIDYDYLLLACGAMHSYFGHDEWEEHAPGLKSIEQATEIRRRVLSAFERAEVTHDADDRRRLLTFVVVGGGPTGVELAGAIGEMSRFTLARDFRNIDAKLARIILIEAGPRILPMFAQKLSARATRDLESLGVQVWTDSSVTEINADGVDVSGETIRSATVLWAAGVKASALGTDSGFDCDRAGRIHVGSDLSVPLHSNVFVAGDQCAFVDPETERQLPGIAPVATQQGRFIAAAIVADRQQQPRGEFRYRDKGQMATIGRSRAITEVGKFRLTGLFAWLVWLVVHIYFLTGFRNRLFVVLSWAWSFFTFRRGARLIVSKNWRSYSDPKSS</sequence>
<evidence type="ECO:0000313" key="13">
    <source>
        <dbReference type="Proteomes" id="UP000319817"/>
    </source>
</evidence>
<keyword evidence="7" id="KW-0520">NAD</keyword>
<keyword evidence="9" id="KW-0472">Membrane</keyword>
<dbReference type="RefSeq" id="WP_145416124.1">
    <property type="nucleotide sequence ID" value="NZ_CP036526.1"/>
</dbReference>
<dbReference type="Pfam" id="PF22366">
    <property type="entry name" value="NDH2_C"/>
    <property type="match status" value="1"/>
</dbReference>
<feature type="domain" description="External alternative NADH-ubiquinone oxidoreductase-like C-terminal" evidence="11">
    <location>
        <begin position="347"/>
        <end position="405"/>
    </location>
</feature>
<name>A0A517NN97_9BACT</name>
<dbReference type="GO" id="GO:0050136">
    <property type="term" value="F:NADH dehydrogenase (quinone) (non-electrogenic) activity"/>
    <property type="evidence" value="ECO:0007669"/>
    <property type="project" value="UniProtKB-EC"/>
</dbReference>
<comment type="similarity">
    <text evidence="1">Belongs to the NADH dehydrogenase family.</text>
</comment>
<evidence type="ECO:0000256" key="6">
    <source>
        <dbReference type="ARBA" id="ARBA00023002"/>
    </source>
</evidence>
<keyword evidence="3" id="KW-0285">Flavoprotein</keyword>
<feature type="domain" description="FAD/NAD(P)-binding" evidence="10">
    <location>
        <begin position="5"/>
        <end position="323"/>
    </location>
</feature>
<feature type="transmembrane region" description="Helical" evidence="9">
    <location>
        <begin position="365"/>
        <end position="385"/>
    </location>
</feature>
<dbReference type="EC" id="1.6.5.9" evidence="2"/>
<dbReference type="InterPro" id="IPR054585">
    <property type="entry name" value="NDH2-like_C"/>
</dbReference>
<evidence type="ECO:0000313" key="12">
    <source>
        <dbReference type="EMBL" id="QDT08606.1"/>
    </source>
</evidence>
<dbReference type="InterPro" id="IPR045024">
    <property type="entry name" value="NDH-2"/>
</dbReference>
<dbReference type="EMBL" id="CP036526">
    <property type="protein sequence ID" value="QDT08606.1"/>
    <property type="molecule type" value="Genomic_DNA"/>
</dbReference>
<keyword evidence="6 12" id="KW-0560">Oxidoreductase</keyword>
<evidence type="ECO:0000259" key="10">
    <source>
        <dbReference type="Pfam" id="PF07992"/>
    </source>
</evidence>
<gene>
    <name evidence="12" type="ORF">K239x_05460</name>
</gene>
<keyword evidence="9" id="KW-1133">Transmembrane helix</keyword>
<dbReference type="PANTHER" id="PTHR43706:SF47">
    <property type="entry name" value="EXTERNAL NADH-UBIQUINONE OXIDOREDUCTASE 1, MITOCHONDRIAL-RELATED"/>
    <property type="match status" value="1"/>
</dbReference>
<dbReference type="Gene3D" id="3.50.50.100">
    <property type="match status" value="1"/>
</dbReference>
<evidence type="ECO:0000259" key="11">
    <source>
        <dbReference type="Pfam" id="PF22366"/>
    </source>
</evidence>
<dbReference type="InterPro" id="IPR023753">
    <property type="entry name" value="FAD/NAD-binding_dom"/>
</dbReference>
<dbReference type="SUPFAM" id="SSF51905">
    <property type="entry name" value="FAD/NAD(P)-binding domain"/>
    <property type="match status" value="1"/>
</dbReference>
<evidence type="ECO:0000256" key="7">
    <source>
        <dbReference type="ARBA" id="ARBA00023027"/>
    </source>
</evidence>
<organism evidence="12 13">
    <name type="scientific">Stieleria marina</name>
    <dbReference type="NCBI Taxonomy" id="1930275"/>
    <lineage>
        <taxon>Bacteria</taxon>
        <taxon>Pseudomonadati</taxon>
        <taxon>Planctomycetota</taxon>
        <taxon>Planctomycetia</taxon>
        <taxon>Pirellulales</taxon>
        <taxon>Pirellulaceae</taxon>
        <taxon>Stieleria</taxon>
    </lineage>
</organism>
<dbReference type="AlphaFoldDB" id="A0A517NN97"/>
<evidence type="ECO:0000256" key="8">
    <source>
        <dbReference type="ARBA" id="ARBA00047599"/>
    </source>
</evidence>
<evidence type="ECO:0000256" key="3">
    <source>
        <dbReference type="ARBA" id="ARBA00022630"/>
    </source>
</evidence>
<proteinExistence type="inferred from homology"/>
<evidence type="ECO:0000256" key="5">
    <source>
        <dbReference type="ARBA" id="ARBA00022946"/>
    </source>
</evidence>
<reference evidence="12 13" key="1">
    <citation type="submission" date="2019-02" db="EMBL/GenBank/DDBJ databases">
        <title>Deep-cultivation of Planctomycetes and their phenomic and genomic characterization uncovers novel biology.</title>
        <authorList>
            <person name="Wiegand S."/>
            <person name="Jogler M."/>
            <person name="Boedeker C."/>
            <person name="Pinto D."/>
            <person name="Vollmers J."/>
            <person name="Rivas-Marin E."/>
            <person name="Kohn T."/>
            <person name="Peeters S.H."/>
            <person name="Heuer A."/>
            <person name="Rast P."/>
            <person name="Oberbeckmann S."/>
            <person name="Bunk B."/>
            <person name="Jeske O."/>
            <person name="Meyerdierks A."/>
            <person name="Storesund J.E."/>
            <person name="Kallscheuer N."/>
            <person name="Luecker S."/>
            <person name="Lage O.M."/>
            <person name="Pohl T."/>
            <person name="Merkel B.J."/>
            <person name="Hornburger P."/>
            <person name="Mueller R.-W."/>
            <person name="Bruemmer F."/>
            <person name="Labrenz M."/>
            <person name="Spormann A.M."/>
            <person name="Op den Camp H."/>
            <person name="Overmann J."/>
            <person name="Amann R."/>
            <person name="Jetten M.S.M."/>
            <person name="Mascher T."/>
            <person name="Medema M.H."/>
            <person name="Devos D.P."/>
            <person name="Kaster A.-K."/>
            <person name="Ovreas L."/>
            <person name="Rohde M."/>
            <person name="Galperin M.Y."/>
            <person name="Jogler C."/>
        </authorList>
    </citation>
    <scope>NUCLEOTIDE SEQUENCE [LARGE SCALE GENOMIC DNA]</scope>
    <source>
        <strain evidence="12 13">K23_9</strain>
    </source>
</reference>